<feature type="region of interest" description="Disordered" evidence="1">
    <location>
        <begin position="54"/>
        <end position="79"/>
    </location>
</feature>
<evidence type="ECO:0000256" key="1">
    <source>
        <dbReference type="SAM" id="MobiDB-lite"/>
    </source>
</evidence>
<proteinExistence type="predicted"/>
<sequence length="174" mass="18573">MTKSRCLFVLLFALGPIVGHAQLNQLSGLVQSARDAASFANGLVSSQVTSASQADQSAPYSGRSMSGATGQGGAGQTTKSDFEAAKRAASACPVLVDEKYSIAERVIRCRNDGLSQVQQMAFVGAMPISAQGYMAAIVQDVYEDNVTDPSMGKPINDYYDSCYRRGTPCVRKRW</sequence>
<dbReference type="AlphaFoldDB" id="A0A5E4YSL0"/>
<keyword evidence="4" id="KW-1185">Reference proteome</keyword>
<name>A0A5E4YSL0_9BURK</name>
<feature type="signal peptide" evidence="2">
    <location>
        <begin position="1"/>
        <end position="21"/>
    </location>
</feature>
<keyword evidence="2" id="KW-0732">Signal</keyword>
<evidence type="ECO:0000313" key="3">
    <source>
        <dbReference type="EMBL" id="VVE51786.1"/>
    </source>
</evidence>
<evidence type="ECO:0000313" key="4">
    <source>
        <dbReference type="Proteomes" id="UP000406256"/>
    </source>
</evidence>
<dbReference type="Proteomes" id="UP000406256">
    <property type="component" value="Unassembled WGS sequence"/>
</dbReference>
<dbReference type="EMBL" id="CABPSB010000025">
    <property type="protein sequence ID" value="VVE51786.1"/>
    <property type="molecule type" value="Genomic_DNA"/>
</dbReference>
<organism evidence="3 4">
    <name type="scientific">Pandoraea anhela</name>
    <dbReference type="NCBI Taxonomy" id="2508295"/>
    <lineage>
        <taxon>Bacteria</taxon>
        <taxon>Pseudomonadati</taxon>
        <taxon>Pseudomonadota</taxon>
        <taxon>Betaproteobacteria</taxon>
        <taxon>Burkholderiales</taxon>
        <taxon>Burkholderiaceae</taxon>
        <taxon>Pandoraea</taxon>
    </lineage>
</organism>
<accession>A0A5E4YSL0</accession>
<gene>
    <name evidence="3" type="ORF">PAN31108_04748</name>
</gene>
<dbReference type="RefSeq" id="WP_150671210.1">
    <property type="nucleotide sequence ID" value="NZ_CABPSB010000025.1"/>
</dbReference>
<protein>
    <submittedName>
        <fullName evidence="3">Uncharacterized protein</fullName>
    </submittedName>
</protein>
<evidence type="ECO:0000256" key="2">
    <source>
        <dbReference type="SAM" id="SignalP"/>
    </source>
</evidence>
<dbReference type="OrthoDB" id="9113851at2"/>
<feature type="compositionally biased region" description="Polar residues" evidence="1">
    <location>
        <begin position="54"/>
        <end position="66"/>
    </location>
</feature>
<reference evidence="3 4" key="1">
    <citation type="submission" date="2019-08" db="EMBL/GenBank/DDBJ databases">
        <authorList>
            <person name="Peeters C."/>
        </authorList>
    </citation>
    <scope>NUCLEOTIDE SEQUENCE [LARGE SCALE GENOMIC DNA]</scope>
    <source>
        <strain evidence="3 4">LMG 31108</strain>
    </source>
</reference>
<feature type="chain" id="PRO_5023103159" evidence="2">
    <location>
        <begin position="22"/>
        <end position="174"/>
    </location>
</feature>